<sequence>MDQEEGEVRNLQCESCGYIGLEESDGFYYCQQCGAQAQGIMETGVADEDFVEKGPDASALYSHRHIRRSQSTRSTQPTADLSSIAWLSFTQEEEEPANNNHSQNYIKREDDYDYDYIDNYDGVYGPTEPEDFGGLSKGKLSYEDYYNEVRIKYVLGMGLMIRLQCEALVEKFNVTPLIVGVASTVWLRFLLSTGVFKDSWANDVLIDSEMQRPETTELSVELEDKKSRVRYHPHEPRNSFGQRAVLIWFRYLRKEIPLHYSLVISFLACHVAREAVLPTDIVKWSVEGKLPYFDAHFEIEKHFGHSSPACCISSSLMFRPMQAVPIQKLESVAASIAESIGLHLPQVYFYGIASRYLRQLSLPVEKILPHACRVYEWSMPPDLWFSTNELRLPSRVCVLSILIVAIRIIYNINGFGAWEGSLSGYTSTLDSPCSSQMRVDEKDASSPHNLEDSEEKSTGNRLHVQQSELDSAELLRNLDAKYNDISDTYDFTRDLPSYLQYCNEVVFCGAGSSHMNHREDELIEKLWEFYQSEKLGSELCPYSDPEEDDGAQNKTVLNGKRLRNDNGFARDQMGKKKIREESHECLSTHTCNSTGDENNDDSTETVKDKAIRKLRLDMAENRFYYIPPRLKVKRFDYLHYVRRGGDGALTYVAHADYYILLRSFARAAQVDTRIMHIGVMNFERRVAWMEKRIDYCLHLTPPSFTCEYCRDVPDHDDDDDAIGLSQLHL</sequence>
<evidence type="ECO:0000256" key="5">
    <source>
        <dbReference type="ARBA" id="ARBA00022833"/>
    </source>
</evidence>
<keyword evidence="5" id="KW-0862">Zinc</keyword>
<proteinExistence type="inferred from homology"/>
<dbReference type="PANTHER" id="PTHR31576:SF2">
    <property type="entry name" value="TATA BOX-BINDING PROTEIN-ASSOCIATED FACTOR RNA POLYMERASE I SUBUNIT B"/>
    <property type="match status" value="1"/>
</dbReference>
<evidence type="ECO:0000256" key="4">
    <source>
        <dbReference type="ARBA" id="ARBA00022771"/>
    </source>
</evidence>
<name>A0A835JTN7_9ROSI</name>
<accession>A0A835JTN7</accession>
<comment type="subcellular location">
    <subcellularLocation>
        <location evidence="1">Nucleus</location>
        <location evidence="1">Nucleolus</location>
    </subcellularLocation>
</comment>
<evidence type="ECO:0000256" key="6">
    <source>
        <dbReference type="ARBA" id="ARBA00023015"/>
    </source>
</evidence>
<dbReference type="GO" id="GO:0008270">
    <property type="term" value="F:zinc ion binding"/>
    <property type="evidence" value="ECO:0007669"/>
    <property type="project" value="UniProtKB-KW"/>
</dbReference>
<evidence type="ECO:0000313" key="11">
    <source>
        <dbReference type="EMBL" id="KAF9674454.1"/>
    </source>
</evidence>
<dbReference type="GO" id="GO:0070860">
    <property type="term" value="C:RNA polymerase I core factor complex"/>
    <property type="evidence" value="ECO:0007669"/>
    <property type="project" value="InterPro"/>
</dbReference>
<dbReference type="InterPro" id="IPR033599">
    <property type="entry name" value="TAF1B/Rrn7"/>
</dbReference>
<gene>
    <name evidence="11" type="ORF">SADUNF_Sadunf10G0128900</name>
</gene>
<keyword evidence="7" id="KW-0238">DNA-binding</keyword>
<dbReference type="GO" id="GO:0042790">
    <property type="term" value="P:nucleolar large rRNA transcription by RNA polymerase I"/>
    <property type="evidence" value="ECO:0007669"/>
    <property type="project" value="TreeGrafter"/>
</dbReference>
<dbReference type="OrthoDB" id="10069252at2759"/>
<reference evidence="11 12" key="1">
    <citation type="submission" date="2020-10" db="EMBL/GenBank/DDBJ databases">
        <title>Plant Genome Project.</title>
        <authorList>
            <person name="Zhang R.-G."/>
        </authorList>
    </citation>
    <scope>NUCLEOTIDE SEQUENCE [LARGE SCALE GENOMIC DNA]</scope>
    <source>
        <strain evidence="11">FAFU-HL-1</strain>
        <tissue evidence="11">Leaf</tissue>
    </source>
</reference>
<evidence type="ECO:0000256" key="9">
    <source>
        <dbReference type="ARBA" id="ARBA00023242"/>
    </source>
</evidence>
<evidence type="ECO:0000256" key="1">
    <source>
        <dbReference type="ARBA" id="ARBA00004604"/>
    </source>
</evidence>
<feature type="region of interest" description="Disordered" evidence="10">
    <location>
        <begin position="433"/>
        <end position="463"/>
    </location>
</feature>
<comment type="similarity">
    <text evidence="2">Belongs to the RRN7/TAF1B family.</text>
</comment>
<comment type="caution">
    <text evidence="11">The sequence shown here is derived from an EMBL/GenBank/DDBJ whole genome shotgun (WGS) entry which is preliminary data.</text>
</comment>
<evidence type="ECO:0000256" key="2">
    <source>
        <dbReference type="ARBA" id="ARBA00006899"/>
    </source>
</evidence>
<evidence type="ECO:0008006" key="13">
    <source>
        <dbReference type="Google" id="ProtNLM"/>
    </source>
</evidence>
<dbReference type="AlphaFoldDB" id="A0A835JTN7"/>
<protein>
    <recommendedName>
        <fullName evidence="13">TATA box-binding protein-associated factor RNA polymerase I subunit B</fullName>
    </recommendedName>
</protein>
<organism evidence="11 12">
    <name type="scientific">Salix dunnii</name>
    <dbReference type="NCBI Taxonomy" id="1413687"/>
    <lineage>
        <taxon>Eukaryota</taxon>
        <taxon>Viridiplantae</taxon>
        <taxon>Streptophyta</taxon>
        <taxon>Embryophyta</taxon>
        <taxon>Tracheophyta</taxon>
        <taxon>Spermatophyta</taxon>
        <taxon>Magnoliopsida</taxon>
        <taxon>eudicotyledons</taxon>
        <taxon>Gunneridae</taxon>
        <taxon>Pentapetalae</taxon>
        <taxon>rosids</taxon>
        <taxon>fabids</taxon>
        <taxon>Malpighiales</taxon>
        <taxon>Salicaceae</taxon>
        <taxon>Saliceae</taxon>
        <taxon>Salix</taxon>
    </lineage>
</organism>
<dbReference type="GO" id="GO:0001164">
    <property type="term" value="F:RNA polymerase I core promoter sequence-specific DNA binding"/>
    <property type="evidence" value="ECO:0007669"/>
    <property type="project" value="InterPro"/>
</dbReference>
<dbReference type="Proteomes" id="UP000657918">
    <property type="component" value="Unassembled WGS sequence"/>
</dbReference>
<evidence type="ECO:0000256" key="8">
    <source>
        <dbReference type="ARBA" id="ARBA00023163"/>
    </source>
</evidence>
<feature type="compositionally biased region" description="Basic and acidic residues" evidence="10">
    <location>
        <begin position="438"/>
        <end position="458"/>
    </location>
</feature>
<keyword evidence="8" id="KW-0804">Transcription</keyword>
<dbReference type="PANTHER" id="PTHR31576">
    <property type="entry name" value="TATA BOX-BINDING PROTEIN-ASSOCIATED FACTOR RNA POLYMERASE I SUBUNIT B"/>
    <property type="match status" value="1"/>
</dbReference>
<keyword evidence="9" id="KW-0539">Nucleus</keyword>
<dbReference type="EMBL" id="JADGMS010000010">
    <property type="protein sequence ID" value="KAF9674454.1"/>
    <property type="molecule type" value="Genomic_DNA"/>
</dbReference>
<evidence type="ECO:0000313" key="12">
    <source>
        <dbReference type="Proteomes" id="UP000657918"/>
    </source>
</evidence>
<evidence type="ECO:0000256" key="3">
    <source>
        <dbReference type="ARBA" id="ARBA00022723"/>
    </source>
</evidence>
<keyword evidence="6" id="KW-0805">Transcription regulation</keyword>
<keyword evidence="12" id="KW-1185">Reference proteome</keyword>
<evidence type="ECO:0000256" key="10">
    <source>
        <dbReference type="SAM" id="MobiDB-lite"/>
    </source>
</evidence>
<keyword evidence="4" id="KW-0863">Zinc-finger</keyword>
<keyword evidence="3" id="KW-0479">Metal-binding</keyword>
<evidence type="ECO:0000256" key="7">
    <source>
        <dbReference type="ARBA" id="ARBA00023125"/>
    </source>
</evidence>